<feature type="compositionally biased region" description="Low complexity" evidence="1">
    <location>
        <begin position="51"/>
        <end position="62"/>
    </location>
</feature>
<feature type="compositionally biased region" description="Polar residues" evidence="1">
    <location>
        <begin position="1"/>
        <end position="14"/>
    </location>
</feature>
<dbReference type="Proteomes" id="UP000664203">
    <property type="component" value="Unassembled WGS sequence"/>
</dbReference>
<reference evidence="2" key="1">
    <citation type="submission" date="2021-03" db="EMBL/GenBank/DDBJ databases">
        <authorList>
            <person name="Tagirdzhanova G."/>
        </authorList>
    </citation>
    <scope>NUCLEOTIDE SEQUENCE</scope>
</reference>
<keyword evidence="3" id="KW-1185">Reference proteome</keyword>
<dbReference type="InterPro" id="IPR007062">
    <property type="entry name" value="PPI-2"/>
</dbReference>
<dbReference type="GO" id="GO:0004864">
    <property type="term" value="F:protein phosphatase inhibitor activity"/>
    <property type="evidence" value="ECO:0007669"/>
    <property type="project" value="InterPro"/>
</dbReference>
<dbReference type="EMBL" id="CAJPDR010000996">
    <property type="protein sequence ID" value="CAF9943368.1"/>
    <property type="molecule type" value="Genomic_DNA"/>
</dbReference>
<evidence type="ECO:0000256" key="1">
    <source>
        <dbReference type="SAM" id="MobiDB-lite"/>
    </source>
</evidence>
<evidence type="ECO:0000313" key="3">
    <source>
        <dbReference type="Proteomes" id="UP000664203"/>
    </source>
</evidence>
<feature type="region of interest" description="Disordered" evidence="1">
    <location>
        <begin position="123"/>
        <end position="253"/>
    </location>
</feature>
<feature type="compositionally biased region" description="Basic and acidic residues" evidence="1">
    <location>
        <begin position="123"/>
        <end position="144"/>
    </location>
</feature>
<dbReference type="Pfam" id="PF04979">
    <property type="entry name" value="IPP-2"/>
    <property type="match status" value="1"/>
</dbReference>
<feature type="compositionally biased region" description="Basic and acidic residues" evidence="1">
    <location>
        <begin position="230"/>
        <end position="253"/>
    </location>
</feature>
<feature type="region of interest" description="Disordered" evidence="1">
    <location>
        <begin position="281"/>
        <end position="304"/>
    </location>
</feature>
<comment type="caution">
    <text evidence="2">The sequence shown here is derived from an EMBL/GenBank/DDBJ whole genome shotgun (WGS) entry which is preliminary data.</text>
</comment>
<dbReference type="OrthoDB" id="551302at2759"/>
<dbReference type="PANTHER" id="PTHR12398">
    <property type="entry name" value="PROTEIN PHOSPHATASE INHIBITOR"/>
    <property type="match status" value="1"/>
</dbReference>
<name>A0A8H3PKE9_9LECA</name>
<feature type="region of interest" description="Disordered" evidence="1">
    <location>
        <begin position="1"/>
        <end position="107"/>
    </location>
</feature>
<feature type="compositionally biased region" description="Basic and acidic residues" evidence="1">
    <location>
        <begin position="152"/>
        <end position="169"/>
    </location>
</feature>
<dbReference type="GO" id="GO:0009966">
    <property type="term" value="P:regulation of signal transduction"/>
    <property type="evidence" value="ECO:0007669"/>
    <property type="project" value="InterPro"/>
</dbReference>
<evidence type="ECO:0008006" key="4">
    <source>
        <dbReference type="Google" id="ProtNLM"/>
    </source>
</evidence>
<accession>A0A8H3PKE9</accession>
<dbReference type="PANTHER" id="PTHR12398:SF20">
    <property type="entry name" value="PROTEIN PHOSPHATASE 1 REGULATORY INHIBITOR SUBUNIT 2"/>
    <property type="match status" value="1"/>
</dbReference>
<feature type="compositionally biased region" description="Polar residues" evidence="1">
    <location>
        <begin position="63"/>
        <end position="75"/>
    </location>
</feature>
<protein>
    <recommendedName>
        <fullName evidence="4">Glc8 protein</fullName>
    </recommendedName>
</protein>
<feature type="compositionally biased region" description="Low complexity" evidence="1">
    <location>
        <begin position="210"/>
        <end position="229"/>
    </location>
</feature>
<organism evidence="2 3">
    <name type="scientific">Alectoria fallacina</name>
    <dbReference type="NCBI Taxonomy" id="1903189"/>
    <lineage>
        <taxon>Eukaryota</taxon>
        <taxon>Fungi</taxon>
        <taxon>Dikarya</taxon>
        <taxon>Ascomycota</taxon>
        <taxon>Pezizomycotina</taxon>
        <taxon>Lecanoromycetes</taxon>
        <taxon>OSLEUM clade</taxon>
        <taxon>Lecanoromycetidae</taxon>
        <taxon>Lecanorales</taxon>
        <taxon>Lecanorineae</taxon>
        <taxon>Parmeliaceae</taxon>
        <taxon>Alectoria</taxon>
    </lineage>
</organism>
<dbReference type="AlphaFoldDB" id="A0A8H3PKE9"/>
<sequence>MTQVSPTMHISSPTRRPKGILKNSFRRSPQTRPSLPNTPSSKHDVKTLPLTNTATAQATSSTPEQDLTLQNTMQNAGHPRHSSIDPHANVSRRQSSNAGLPGSEMADENMRLRWDEANLYLTEQEKSSTMKIDEPKTPYARRYEPEEDEDEMRTLDAQELKVDELDKVRQGRRAQRTREAEIPGLDIGEPEEDVSLTGGDENDRIERLRSASGSAERSGSGSIGRSGSLKGEKSVVVDDEAPDGKGHDGNVRHKDFEELRKKHYEMKEVKGLLGHSAEELEAMDEDEDVPPPVPKLNRTFVNGA</sequence>
<gene>
    <name evidence="2" type="ORF">ALECFALPRED_011154</name>
</gene>
<proteinExistence type="predicted"/>
<evidence type="ECO:0000313" key="2">
    <source>
        <dbReference type="EMBL" id="CAF9943368.1"/>
    </source>
</evidence>
<feature type="compositionally biased region" description="Polar residues" evidence="1">
    <location>
        <begin position="26"/>
        <end position="40"/>
    </location>
</feature>